<gene>
    <name evidence="1" type="ORF">SAMN04488111_0420</name>
</gene>
<sequence length="282" mass="33464">MKKLYFYIIAIILLQSCNYFTIKNDSKVAVARVNNKYLYKEDLKNIIKSDISQTDSILIVNNFINNWIKQQLLLSKAQLNLENKSEEFEGLVKNYREDLFINSYKEAVVKQYLDTTITNSDIEDFYKENNQNFKLNEELLKLKYIKIGKEVLNKNELIKLFKSSKKSDLDSLQSKELSLKSYHLNDSIWVKYSDLIYQISVLKELEKKEVLKKDKFIQKEDSLSLYLVSIKEVLNRNEIAPKSYVTPTIKQMILHQRKLLLLRKIEETLIDDARKKQQFETY</sequence>
<organism evidence="1 2">
    <name type="scientific">Lutibacter flavus</name>
    <dbReference type="NCBI Taxonomy" id="691689"/>
    <lineage>
        <taxon>Bacteria</taxon>
        <taxon>Pseudomonadati</taxon>
        <taxon>Bacteroidota</taxon>
        <taxon>Flavobacteriia</taxon>
        <taxon>Flavobacteriales</taxon>
        <taxon>Flavobacteriaceae</taxon>
        <taxon>Lutibacter</taxon>
    </lineage>
</organism>
<accession>A0A238VFZ2</accession>
<dbReference type="OrthoDB" id="9785180at2"/>
<dbReference type="AlphaFoldDB" id="A0A238VFZ2"/>
<dbReference type="SUPFAM" id="SSF109998">
    <property type="entry name" value="Triger factor/SurA peptide-binding domain-like"/>
    <property type="match status" value="1"/>
</dbReference>
<reference evidence="2" key="1">
    <citation type="submission" date="2017-06" db="EMBL/GenBank/DDBJ databases">
        <authorList>
            <person name="Varghese N."/>
            <person name="Submissions S."/>
        </authorList>
    </citation>
    <scope>NUCLEOTIDE SEQUENCE [LARGE SCALE GENOMIC DNA]</scope>
    <source>
        <strain evidence="2">DSM 27993</strain>
    </source>
</reference>
<dbReference type="RefSeq" id="WP_141107243.1">
    <property type="nucleotide sequence ID" value="NZ_FZNX01000001.1"/>
</dbReference>
<dbReference type="Proteomes" id="UP000198412">
    <property type="component" value="Unassembled WGS sequence"/>
</dbReference>
<evidence type="ECO:0008006" key="3">
    <source>
        <dbReference type="Google" id="ProtNLM"/>
    </source>
</evidence>
<protein>
    <recommendedName>
        <fullName evidence="3">Peptidylprolyl isomerase</fullName>
    </recommendedName>
</protein>
<dbReference type="InterPro" id="IPR027304">
    <property type="entry name" value="Trigger_fact/SurA_dom_sf"/>
</dbReference>
<dbReference type="EMBL" id="FZNX01000001">
    <property type="protein sequence ID" value="SNR33166.1"/>
    <property type="molecule type" value="Genomic_DNA"/>
</dbReference>
<keyword evidence="2" id="KW-1185">Reference proteome</keyword>
<proteinExistence type="predicted"/>
<evidence type="ECO:0000313" key="1">
    <source>
        <dbReference type="EMBL" id="SNR33166.1"/>
    </source>
</evidence>
<name>A0A238VFZ2_9FLAO</name>
<dbReference type="PROSITE" id="PS51257">
    <property type="entry name" value="PROKAR_LIPOPROTEIN"/>
    <property type="match status" value="1"/>
</dbReference>
<evidence type="ECO:0000313" key="2">
    <source>
        <dbReference type="Proteomes" id="UP000198412"/>
    </source>
</evidence>